<dbReference type="Proteomes" id="UP000447434">
    <property type="component" value="Chromosome 2"/>
</dbReference>
<dbReference type="EMBL" id="WOCE01000002">
    <property type="protein sequence ID" value="KAE9618247.1"/>
    <property type="molecule type" value="Genomic_DNA"/>
</dbReference>
<reference evidence="2" key="1">
    <citation type="journal article" date="2020" name="Nat. Commun.">
        <title>Genome sequence of the cluster root forming white lupin.</title>
        <authorList>
            <person name="Hufnagel B."/>
            <person name="Marques A."/>
            <person name="Soriano A."/>
            <person name="Marques L."/>
            <person name="Divol F."/>
            <person name="Doumas P."/>
            <person name="Sallet E."/>
            <person name="Mancinotti D."/>
            <person name="Carrere S."/>
            <person name="Marande W."/>
            <person name="Arribat S."/>
            <person name="Keller J."/>
            <person name="Huneau C."/>
            <person name="Blein T."/>
            <person name="Aime D."/>
            <person name="Laguerre M."/>
            <person name="Taylor J."/>
            <person name="Schubert V."/>
            <person name="Nelson M."/>
            <person name="Geu-Flores F."/>
            <person name="Crespi M."/>
            <person name="Gallardo-Guerrero K."/>
            <person name="Delaux P.-M."/>
            <person name="Salse J."/>
            <person name="Berges H."/>
            <person name="Guyot R."/>
            <person name="Gouzy J."/>
            <person name="Peret B."/>
        </authorList>
    </citation>
    <scope>NUCLEOTIDE SEQUENCE [LARGE SCALE GENOMIC DNA]</scope>
    <source>
        <strain evidence="2">cv. Amiga</strain>
    </source>
</reference>
<proteinExistence type="predicted"/>
<protein>
    <submittedName>
        <fullName evidence="1">Uncharacterized protein</fullName>
    </submittedName>
</protein>
<sequence length="113" mass="12803">MAAFYVTSITSSLLQRPPFFTLSSPTLLHHLKPITSTLRMRRALMCAVSEDTVEIDSLADVLKEADPKGVIFTLFLTLPLHFVIPCHCDSIICWCCCFCIFISLDDLCLYNLW</sequence>
<name>A0A6A4QX78_LUPAL</name>
<gene>
    <name evidence="1" type="ORF">Lalb_Chr02g0140701</name>
</gene>
<accession>A0A6A4QX78</accession>
<dbReference type="AlphaFoldDB" id="A0A6A4QX78"/>
<keyword evidence="2" id="KW-1185">Reference proteome</keyword>
<comment type="caution">
    <text evidence="1">The sequence shown here is derived from an EMBL/GenBank/DDBJ whole genome shotgun (WGS) entry which is preliminary data.</text>
</comment>
<organism evidence="1 2">
    <name type="scientific">Lupinus albus</name>
    <name type="common">White lupine</name>
    <name type="synonym">Lupinus termis</name>
    <dbReference type="NCBI Taxonomy" id="3870"/>
    <lineage>
        <taxon>Eukaryota</taxon>
        <taxon>Viridiplantae</taxon>
        <taxon>Streptophyta</taxon>
        <taxon>Embryophyta</taxon>
        <taxon>Tracheophyta</taxon>
        <taxon>Spermatophyta</taxon>
        <taxon>Magnoliopsida</taxon>
        <taxon>eudicotyledons</taxon>
        <taxon>Gunneridae</taxon>
        <taxon>Pentapetalae</taxon>
        <taxon>rosids</taxon>
        <taxon>fabids</taxon>
        <taxon>Fabales</taxon>
        <taxon>Fabaceae</taxon>
        <taxon>Papilionoideae</taxon>
        <taxon>50 kb inversion clade</taxon>
        <taxon>genistoids sensu lato</taxon>
        <taxon>core genistoids</taxon>
        <taxon>Genisteae</taxon>
        <taxon>Lupinus</taxon>
    </lineage>
</organism>
<evidence type="ECO:0000313" key="2">
    <source>
        <dbReference type="Proteomes" id="UP000447434"/>
    </source>
</evidence>
<evidence type="ECO:0000313" key="1">
    <source>
        <dbReference type="EMBL" id="KAE9618247.1"/>
    </source>
</evidence>